<comment type="caution">
    <text evidence="2">The sequence shown here is derived from an EMBL/GenBank/DDBJ whole genome shotgun (WGS) entry which is preliminary data.</text>
</comment>
<organism evidence="2 3">
    <name type="scientific">Sparassis crispa</name>
    <dbReference type="NCBI Taxonomy" id="139825"/>
    <lineage>
        <taxon>Eukaryota</taxon>
        <taxon>Fungi</taxon>
        <taxon>Dikarya</taxon>
        <taxon>Basidiomycota</taxon>
        <taxon>Agaricomycotina</taxon>
        <taxon>Agaricomycetes</taxon>
        <taxon>Polyporales</taxon>
        <taxon>Sparassidaceae</taxon>
        <taxon>Sparassis</taxon>
    </lineage>
</organism>
<accession>A0A401GMY3</accession>
<reference evidence="2 3" key="1">
    <citation type="journal article" date="2018" name="Sci. Rep.">
        <title>Genome sequence of the cauliflower mushroom Sparassis crispa (Hanabiratake) and its association with beneficial usage.</title>
        <authorList>
            <person name="Kiyama R."/>
            <person name="Furutani Y."/>
            <person name="Kawaguchi K."/>
            <person name="Nakanishi T."/>
        </authorList>
    </citation>
    <scope>NUCLEOTIDE SEQUENCE [LARGE SCALE GENOMIC DNA]</scope>
</reference>
<keyword evidence="3" id="KW-1185">Reference proteome</keyword>
<evidence type="ECO:0000313" key="2">
    <source>
        <dbReference type="EMBL" id="GBE83529.1"/>
    </source>
</evidence>
<dbReference type="Proteomes" id="UP000287166">
    <property type="component" value="Unassembled WGS sequence"/>
</dbReference>
<dbReference type="InParanoid" id="A0A401GMY3"/>
<dbReference type="EMBL" id="BFAD01000005">
    <property type="protein sequence ID" value="GBE83529.1"/>
    <property type="molecule type" value="Genomic_DNA"/>
</dbReference>
<evidence type="ECO:0000256" key="1">
    <source>
        <dbReference type="SAM" id="MobiDB-lite"/>
    </source>
</evidence>
<dbReference type="GeneID" id="38780446"/>
<feature type="compositionally biased region" description="Gly residues" evidence="1">
    <location>
        <begin position="78"/>
        <end position="116"/>
    </location>
</feature>
<feature type="compositionally biased region" description="Basic and acidic residues" evidence="1">
    <location>
        <begin position="118"/>
        <end position="128"/>
    </location>
</feature>
<dbReference type="RefSeq" id="XP_027614442.1">
    <property type="nucleotide sequence ID" value="XM_027758641.1"/>
</dbReference>
<feature type="region of interest" description="Disordered" evidence="1">
    <location>
        <begin position="78"/>
        <end position="128"/>
    </location>
</feature>
<sequence>MYDELVLKRESGGALSMEYAAFATLLKKRLKIFDEKDGPAALFELYRALVLKPNREELVVERDGIRYLHVDCLGEGSLSGSGGGGDGGGDSSGSGGGNSGSGDSGGSGGGGGGGGSDPSDHDGEPHAI</sequence>
<evidence type="ECO:0000313" key="3">
    <source>
        <dbReference type="Proteomes" id="UP000287166"/>
    </source>
</evidence>
<proteinExistence type="predicted"/>
<dbReference type="OrthoDB" id="2755889at2759"/>
<protein>
    <submittedName>
        <fullName evidence="2">Uncharacterized protein</fullName>
    </submittedName>
</protein>
<dbReference type="AlphaFoldDB" id="A0A401GMY3"/>
<gene>
    <name evidence="2" type="ORF">SCP_0505830</name>
</gene>
<name>A0A401GMY3_9APHY</name>